<organism evidence="1 2">
    <name type="scientific">Colletotrichum tanaceti</name>
    <dbReference type="NCBI Taxonomy" id="1306861"/>
    <lineage>
        <taxon>Eukaryota</taxon>
        <taxon>Fungi</taxon>
        <taxon>Dikarya</taxon>
        <taxon>Ascomycota</taxon>
        <taxon>Pezizomycotina</taxon>
        <taxon>Sordariomycetes</taxon>
        <taxon>Hypocreomycetidae</taxon>
        <taxon>Glomerellales</taxon>
        <taxon>Glomerellaceae</taxon>
        <taxon>Colletotrichum</taxon>
        <taxon>Colletotrichum destructivum species complex</taxon>
    </lineage>
</organism>
<dbReference type="AlphaFoldDB" id="A0A4U6XNB1"/>
<comment type="caution">
    <text evidence="1">The sequence shown here is derived from an EMBL/GenBank/DDBJ whole genome shotgun (WGS) entry which is preliminary data.</text>
</comment>
<dbReference type="Proteomes" id="UP000310108">
    <property type="component" value="Unassembled WGS sequence"/>
</dbReference>
<dbReference type="STRING" id="1306861.A0A4U6XNB1"/>
<sequence length="122" mass="13541">MPSTTKHSVKFSVKFSSIKHISDFARVKAVHNLSGVYIDLDRKSRFNAINSPQLDNNMRSGSFMSKKGSKMVFYNGALTTVAHSLVPEPGEMLIMNREAFSLIGWTFADACGLSSLHKITTR</sequence>
<evidence type="ECO:0000313" key="2">
    <source>
        <dbReference type="Proteomes" id="UP000310108"/>
    </source>
</evidence>
<evidence type="ECO:0000313" key="1">
    <source>
        <dbReference type="EMBL" id="TKW57233.1"/>
    </source>
</evidence>
<gene>
    <name evidence="1" type="ORF">CTA1_2241</name>
</gene>
<keyword evidence="2" id="KW-1185">Reference proteome</keyword>
<accession>A0A4U6XNB1</accession>
<name>A0A4U6XNB1_9PEZI</name>
<dbReference type="EMBL" id="PJEX01000047">
    <property type="protein sequence ID" value="TKW57233.1"/>
    <property type="molecule type" value="Genomic_DNA"/>
</dbReference>
<reference evidence="1 2" key="1">
    <citation type="journal article" date="2019" name="PLoS ONE">
        <title>Comparative genome analysis indicates high evolutionary potential of pathogenicity genes in Colletotrichum tanaceti.</title>
        <authorList>
            <person name="Lelwala R.V."/>
            <person name="Korhonen P.K."/>
            <person name="Young N.D."/>
            <person name="Scott J.B."/>
            <person name="Ades P.A."/>
            <person name="Gasser R.B."/>
            <person name="Taylor P.W.J."/>
        </authorList>
    </citation>
    <scope>NUCLEOTIDE SEQUENCE [LARGE SCALE GENOMIC DNA]</scope>
    <source>
        <strain evidence="1">BRIP57314</strain>
    </source>
</reference>
<proteinExistence type="predicted"/>
<protein>
    <submittedName>
        <fullName evidence="1">Uncharacterized protein</fullName>
    </submittedName>
</protein>